<keyword evidence="1" id="KW-0472">Membrane</keyword>
<dbReference type="AlphaFoldDB" id="A0A0K0FD02"/>
<dbReference type="Proteomes" id="UP000035680">
    <property type="component" value="Unassembled WGS sequence"/>
</dbReference>
<organism evidence="2 3">
    <name type="scientific">Strongyloides venezuelensis</name>
    <name type="common">Threadworm</name>
    <dbReference type="NCBI Taxonomy" id="75913"/>
    <lineage>
        <taxon>Eukaryota</taxon>
        <taxon>Metazoa</taxon>
        <taxon>Ecdysozoa</taxon>
        <taxon>Nematoda</taxon>
        <taxon>Chromadorea</taxon>
        <taxon>Rhabditida</taxon>
        <taxon>Tylenchina</taxon>
        <taxon>Panagrolaimomorpha</taxon>
        <taxon>Strongyloidoidea</taxon>
        <taxon>Strongyloididae</taxon>
        <taxon>Strongyloides</taxon>
    </lineage>
</organism>
<protein>
    <submittedName>
        <fullName evidence="3">Transposase</fullName>
    </submittedName>
</protein>
<feature type="transmembrane region" description="Helical" evidence="1">
    <location>
        <begin position="59"/>
        <end position="80"/>
    </location>
</feature>
<keyword evidence="1" id="KW-0812">Transmembrane</keyword>
<keyword evidence="1" id="KW-1133">Transmembrane helix</keyword>
<name>A0A0K0FD02_STRVS</name>
<accession>A0A0K0FD02</accession>
<reference evidence="2" key="1">
    <citation type="submission" date="2014-07" db="EMBL/GenBank/DDBJ databases">
        <authorList>
            <person name="Martin A.A"/>
            <person name="De Silva N."/>
        </authorList>
    </citation>
    <scope>NUCLEOTIDE SEQUENCE</scope>
</reference>
<sequence>MKTWIHIGECNNPTKSLDYLGFNIDHEKYRFFLKHNRAIRYYTVAIEFLNYYRITAKRFASFLGCVTFCLPCIENLLLHLKSSSMLLRMHCRLFLKNTGRSMAPKPEYAQSIDMFTDASQVGMEYRAACY</sequence>
<keyword evidence="2" id="KW-1185">Reference proteome</keyword>
<dbReference type="WBParaSite" id="SVE_0672000.1">
    <property type="protein sequence ID" value="SVE_0672000.1"/>
    <property type="gene ID" value="SVE_0672000"/>
</dbReference>
<evidence type="ECO:0000313" key="2">
    <source>
        <dbReference type="Proteomes" id="UP000035680"/>
    </source>
</evidence>
<proteinExistence type="predicted"/>
<evidence type="ECO:0000256" key="1">
    <source>
        <dbReference type="SAM" id="Phobius"/>
    </source>
</evidence>
<evidence type="ECO:0000313" key="3">
    <source>
        <dbReference type="WBParaSite" id="SVE_0672000.1"/>
    </source>
</evidence>
<reference evidence="3" key="2">
    <citation type="submission" date="2015-08" db="UniProtKB">
        <authorList>
            <consortium name="WormBaseParasite"/>
        </authorList>
    </citation>
    <scope>IDENTIFICATION</scope>
</reference>